<evidence type="ECO:0000256" key="7">
    <source>
        <dbReference type="ARBA" id="ARBA00023002"/>
    </source>
</evidence>
<dbReference type="InterPro" id="IPR036291">
    <property type="entry name" value="NAD(P)-bd_dom_sf"/>
</dbReference>
<dbReference type="InterPro" id="IPR006139">
    <property type="entry name" value="D-isomer_2_OHA_DH_cat_dom"/>
</dbReference>
<dbReference type="InterPro" id="IPR029752">
    <property type="entry name" value="D-isomer_DH_CS1"/>
</dbReference>
<dbReference type="PANTHER" id="PTHR42938:SF47">
    <property type="entry name" value="HYDROXYPYRUVATE REDUCTASE"/>
    <property type="match status" value="1"/>
</dbReference>
<gene>
    <name evidence="14" type="ORF">NE695_01265</name>
</gene>
<dbReference type="InterPro" id="IPR045865">
    <property type="entry name" value="ACT-like_dom_sf"/>
</dbReference>
<evidence type="ECO:0000313" key="14">
    <source>
        <dbReference type="EMBL" id="MCQ4838540.1"/>
    </source>
</evidence>
<evidence type="ECO:0000256" key="6">
    <source>
        <dbReference type="ARBA" id="ARBA00021582"/>
    </source>
</evidence>
<dbReference type="Gene3D" id="3.30.70.260">
    <property type="match status" value="1"/>
</dbReference>
<accession>A0ABT1RV47</accession>
<evidence type="ECO:0000313" key="15">
    <source>
        <dbReference type="Proteomes" id="UP001524473"/>
    </source>
</evidence>
<evidence type="ECO:0000256" key="9">
    <source>
        <dbReference type="ARBA" id="ARBA00030455"/>
    </source>
</evidence>
<evidence type="ECO:0000256" key="11">
    <source>
        <dbReference type="ARBA" id="ARBA00048731"/>
    </source>
</evidence>
<evidence type="ECO:0000256" key="4">
    <source>
        <dbReference type="ARBA" id="ARBA00013001"/>
    </source>
</evidence>
<evidence type="ECO:0000256" key="5">
    <source>
        <dbReference type="ARBA" id="ARBA00013143"/>
    </source>
</evidence>
<dbReference type="CDD" id="cd04901">
    <property type="entry name" value="ACT_3PGDH"/>
    <property type="match status" value="1"/>
</dbReference>
<dbReference type="RefSeq" id="WP_066865218.1">
    <property type="nucleotide sequence ID" value="NZ_CABKVV010000014.1"/>
</dbReference>
<dbReference type="Pfam" id="PF00389">
    <property type="entry name" value="2-Hacid_dh"/>
    <property type="match status" value="1"/>
</dbReference>
<dbReference type="CDD" id="cd12174">
    <property type="entry name" value="PGDH_like_3"/>
    <property type="match status" value="1"/>
</dbReference>
<comment type="pathway">
    <text evidence="2">Amino-acid biosynthesis; L-serine biosynthesis; L-serine from 3-phospho-D-glycerate: step 1/3.</text>
</comment>
<evidence type="ECO:0000256" key="10">
    <source>
        <dbReference type="ARBA" id="ARBA00048126"/>
    </source>
</evidence>
<dbReference type="PROSITE" id="PS51671">
    <property type="entry name" value="ACT"/>
    <property type="match status" value="1"/>
</dbReference>
<evidence type="ECO:0000256" key="1">
    <source>
        <dbReference type="ARBA" id="ARBA00003800"/>
    </source>
</evidence>
<name>A0ABT1RV47_9FIRM</name>
<dbReference type="PROSITE" id="PS00065">
    <property type="entry name" value="D_2_HYDROXYACID_DH_1"/>
    <property type="match status" value="1"/>
</dbReference>
<evidence type="ECO:0000256" key="12">
    <source>
        <dbReference type="RuleBase" id="RU003719"/>
    </source>
</evidence>
<comment type="caution">
    <text evidence="14">The sequence shown here is derived from an EMBL/GenBank/DDBJ whole genome shotgun (WGS) entry which is preliminary data.</text>
</comment>
<protein>
    <recommendedName>
        <fullName evidence="6">D-3-phosphoglycerate dehydrogenase</fullName>
        <ecNumber evidence="4">1.1.1.399</ecNumber>
        <ecNumber evidence="5">1.1.1.95</ecNumber>
    </recommendedName>
    <alternativeName>
        <fullName evidence="9">2-oxoglutarate reductase</fullName>
    </alternativeName>
</protein>
<evidence type="ECO:0000256" key="2">
    <source>
        <dbReference type="ARBA" id="ARBA00005216"/>
    </source>
</evidence>
<evidence type="ECO:0000259" key="13">
    <source>
        <dbReference type="PROSITE" id="PS51671"/>
    </source>
</evidence>
<comment type="catalytic activity">
    <reaction evidence="10">
        <text>(R)-2-hydroxyglutarate + NAD(+) = 2-oxoglutarate + NADH + H(+)</text>
        <dbReference type="Rhea" id="RHEA:49612"/>
        <dbReference type="ChEBI" id="CHEBI:15378"/>
        <dbReference type="ChEBI" id="CHEBI:15801"/>
        <dbReference type="ChEBI" id="CHEBI:16810"/>
        <dbReference type="ChEBI" id="CHEBI:57540"/>
        <dbReference type="ChEBI" id="CHEBI:57945"/>
        <dbReference type="EC" id="1.1.1.399"/>
    </reaction>
</comment>
<dbReference type="EMBL" id="JANFZH010000002">
    <property type="protein sequence ID" value="MCQ4838540.1"/>
    <property type="molecule type" value="Genomic_DNA"/>
</dbReference>
<proteinExistence type="inferred from homology"/>
<keyword evidence="7 12" id="KW-0560">Oxidoreductase</keyword>
<dbReference type="Gene3D" id="3.40.50.720">
    <property type="entry name" value="NAD(P)-binding Rossmann-like Domain"/>
    <property type="match status" value="2"/>
</dbReference>
<dbReference type="GeneID" id="90532858"/>
<dbReference type="InterPro" id="IPR002912">
    <property type="entry name" value="ACT_dom"/>
</dbReference>
<dbReference type="Proteomes" id="UP001524473">
    <property type="component" value="Unassembled WGS sequence"/>
</dbReference>
<reference evidence="14 15" key="1">
    <citation type="submission" date="2022-06" db="EMBL/GenBank/DDBJ databases">
        <title>Isolation of gut microbiota from human fecal samples.</title>
        <authorList>
            <person name="Pamer E.G."/>
            <person name="Barat B."/>
            <person name="Waligurski E."/>
            <person name="Medina S."/>
            <person name="Paddock L."/>
            <person name="Mostad J."/>
        </authorList>
    </citation>
    <scope>NUCLEOTIDE SEQUENCE [LARGE SCALE GENOMIC DNA]</scope>
    <source>
        <strain evidence="14 15">DFI.9.73</strain>
    </source>
</reference>
<dbReference type="PANTHER" id="PTHR42938">
    <property type="entry name" value="FORMATE DEHYDROGENASE 1"/>
    <property type="match status" value="1"/>
</dbReference>
<dbReference type="InterPro" id="IPR029753">
    <property type="entry name" value="D-isomer_DH_CS"/>
</dbReference>
<dbReference type="SUPFAM" id="SSF55021">
    <property type="entry name" value="ACT-like"/>
    <property type="match status" value="1"/>
</dbReference>
<dbReference type="SUPFAM" id="SSF51735">
    <property type="entry name" value="NAD(P)-binding Rossmann-fold domains"/>
    <property type="match status" value="1"/>
</dbReference>
<dbReference type="Pfam" id="PF02826">
    <property type="entry name" value="2-Hacid_dh_C"/>
    <property type="match status" value="1"/>
</dbReference>
<organism evidence="14 15">
    <name type="scientific">Neglectibacter timonensis</name>
    <dbReference type="NCBI Taxonomy" id="1776382"/>
    <lineage>
        <taxon>Bacteria</taxon>
        <taxon>Bacillati</taxon>
        <taxon>Bacillota</taxon>
        <taxon>Clostridia</taxon>
        <taxon>Eubacteriales</taxon>
        <taxon>Oscillospiraceae</taxon>
        <taxon>Neglectibacter</taxon>
    </lineage>
</organism>
<comment type="function">
    <text evidence="1">Catalyzes the reversible oxidation of 3-phospho-D-glycerate to 3-phosphonooxypyruvate, the first step of the phosphorylated L-serine biosynthesis pathway. Also catalyzes the reversible oxidation of 2-hydroxyglutarate to 2-oxoglutarate.</text>
</comment>
<evidence type="ECO:0000256" key="3">
    <source>
        <dbReference type="ARBA" id="ARBA00005854"/>
    </source>
</evidence>
<dbReference type="EC" id="1.1.1.399" evidence="4"/>
<dbReference type="PROSITE" id="PS00671">
    <property type="entry name" value="D_2_HYDROXYACID_DH_3"/>
    <property type="match status" value="1"/>
</dbReference>
<feature type="domain" description="ACT" evidence="13">
    <location>
        <begin position="319"/>
        <end position="388"/>
    </location>
</feature>
<dbReference type="EC" id="1.1.1.95" evidence="5"/>
<dbReference type="InterPro" id="IPR006140">
    <property type="entry name" value="D-isomer_DH_NAD-bd"/>
</dbReference>
<comment type="similarity">
    <text evidence="3 12">Belongs to the D-isomer specific 2-hydroxyacid dehydrogenase family.</text>
</comment>
<keyword evidence="15" id="KW-1185">Reference proteome</keyword>
<sequence length="388" mass="41644">MYKILCLNKISPVGTKRFGEKYTFSPEVQEPDGILVRSASMHDMELGENLLAIARAGAGVNNIPVNQCIENGVVVFNTPGANANAVKELVLCSLFLTSRKIVSSIDWAKTLKGKGDEVSKLVEKGKSAFTGPEIQGKTLGVIGLGAIGILVANAAKSLGMTVYGYDPFLSVDSAWNLSRSVNHAQSLDEIFATCDYITLHVPLTPETKNLVGTASLQKMKDGVRILNFARGDLVDSDAMLEALQKGKVSAYATDFPDDKLLCAENVIAIPHLGASTPESEDNCAEMAVDELKEYLEDGNIRNSVNMPAISMAREPGTKRICIIHKNVPNTIGLFTSTCGDAGINIENMQSKSRGEYAYTILDVSGEVTADAVSALENLEAIIRVRTIV</sequence>
<comment type="catalytic activity">
    <reaction evidence="11">
        <text>(2R)-3-phosphoglycerate + NAD(+) = 3-phosphooxypyruvate + NADH + H(+)</text>
        <dbReference type="Rhea" id="RHEA:12641"/>
        <dbReference type="ChEBI" id="CHEBI:15378"/>
        <dbReference type="ChEBI" id="CHEBI:18110"/>
        <dbReference type="ChEBI" id="CHEBI:57540"/>
        <dbReference type="ChEBI" id="CHEBI:57945"/>
        <dbReference type="ChEBI" id="CHEBI:58272"/>
        <dbReference type="EC" id="1.1.1.95"/>
    </reaction>
</comment>
<keyword evidence="8" id="KW-0520">NAD</keyword>
<dbReference type="SUPFAM" id="SSF52283">
    <property type="entry name" value="Formate/glycerate dehydrogenase catalytic domain-like"/>
    <property type="match status" value="1"/>
</dbReference>
<evidence type="ECO:0000256" key="8">
    <source>
        <dbReference type="ARBA" id="ARBA00023027"/>
    </source>
</evidence>